<evidence type="ECO:0000256" key="3">
    <source>
        <dbReference type="HAMAP-Rule" id="MF_01929"/>
    </source>
</evidence>
<evidence type="ECO:0000313" key="5">
    <source>
        <dbReference type="EMBL" id="BAP61224.1"/>
    </source>
</evidence>
<accession>A0A2Z5PMT3</accession>
<keyword evidence="5" id="KW-0456">Lyase</keyword>
<dbReference type="GO" id="GO:0006189">
    <property type="term" value="P:'de novo' IMP biosynthetic process"/>
    <property type="evidence" value="ECO:0007669"/>
    <property type="project" value="UniProtKB-UniRule"/>
</dbReference>
<proteinExistence type="inferred from homology"/>
<dbReference type="SMART" id="SM01001">
    <property type="entry name" value="AIRC"/>
    <property type="match status" value="2"/>
</dbReference>
<dbReference type="Proteomes" id="UP000264208">
    <property type="component" value="Chromosome"/>
</dbReference>
<evidence type="ECO:0000256" key="2">
    <source>
        <dbReference type="ARBA" id="ARBA00023235"/>
    </source>
</evidence>
<keyword evidence="2 3" id="KW-0413">Isomerase</keyword>
<protein>
    <recommendedName>
        <fullName evidence="3">N5-carboxyaminoimidazole ribonucleotide mutase</fullName>
        <shortName evidence="3">N5-CAIR mutase</shortName>
        <ecNumber evidence="3">5.4.99.18</ecNumber>
    </recommendedName>
    <alternativeName>
        <fullName evidence="3">5-(carboxyamino)imidazole ribonucleotide mutase</fullName>
    </alternativeName>
</protein>
<dbReference type="HAMAP" id="MF_01929">
    <property type="entry name" value="PurE_classI"/>
    <property type="match status" value="2"/>
</dbReference>
<feature type="binding site" evidence="3">
    <location>
        <position position="232"/>
    </location>
    <ligand>
        <name>substrate</name>
    </ligand>
</feature>
<comment type="similarity">
    <text evidence="3">Belongs to the AIR carboxylase family. Class I subfamily.</text>
</comment>
<dbReference type="SUPFAM" id="SSF52255">
    <property type="entry name" value="N5-CAIR mutase (phosphoribosylaminoimidazole carboxylase, PurE)"/>
    <property type="match status" value="2"/>
</dbReference>
<name>A0A2Z5PMT3_METMI</name>
<comment type="function">
    <text evidence="3">Catalyzes the conversion of N5-carboxyaminoimidazole ribonucleotide (N5-CAIR) to 4-carboxy-5-aminoimidazole ribonucleotide (CAIR).</text>
</comment>
<dbReference type="Gene3D" id="3.40.50.1970">
    <property type="match status" value="2"/>
</dbReference>
<dbReference type="PANTHER" id="PTHR23046">
    <property type="entry name" value="PHOSPHORIBOSYLAMINOIMIDAZOLE CARBOXYLASE CATALYTIC SUBUNIT"/>
    <property type="match status" value="1"/>
</dbReference>
<feature type="domain" description="PurE" evidence="4">
    <location>
        <begin position="2"/>
        <end position="150"/>
    </location>
</feature>
<comment type="catalytic activity">
    <reaction evidence="3">
        <text>5-carboxyamino-1-(5-phospho-D-ribosyl)imidazole + H(+) = 5-amino-1-(5-phospho-D-ribosyl)imidazole-4-carboxylate</text>
        <dbReference type="Rhea" id="RHEA:13193"/>
        <dbReference type="ChEBI" id="CHEBI:15378"/>
        <dbReference type="ChEBI" id="CHEBI:58730"/>
        <dbReference type="ChEBI" id="CHEBI:77657"/>
        <dbReference type="EC" id="5.4.99.18"/>
    </reaction>
</comment>
<evidence type="ECO:0000259" key="4">
    <source>
        <dbReference type="SMART" id="SM01001"/>
    </source>
</evidence>
<feature type="binding site" evidence="3">
    <location>
        <position position="205"/>
    </location>
    <ligand>
        <name>substrate</name>
    </ligand>
</feature>
<dbReference type="InterPro" id="IPR024694">
    <property type="entry name" value="PurE_prokaryotes"/>
</dbReference>
<dbReference type="GO" id="GO:0034023">
    <property type="term" value="F:5-(carboxyamino)imidazole ribonucleotide mutase activity"/>
    <property type="evidence" value="ECO:0007669"/>
    <property type="project" value="UniProtKB-UniRule"/>
</dbReference>
<comment type="pathway">
    <text evidence="3">Purine metabolism; IMP biosynthesis via de novo pathway; 5-amino-1-(5-phospho-D-ribosyl)imidazole-4-carboxylate from 5-amino-1-(5-phospho-D-ribosyl)imidazole (N5-CAIR route): step 2/2.</text>
</comment>
<dbReference type="EC" id="5.4.99.18" evidence="3"/>
<dbReference type="AlphaFoldDB" id="A0A2Z5PMT3"/>
<dbReference type="UniPathway" id="UPA00074">
    <property type="reaction ID" value="UER00943"/>
</dbReference>
<evidence type="ECO:0000256" key="1">
    <source>
        <dbReference type="ARBA" id="ARBA00022755"/>
    </source>
</evidence>
<reference evidence="5 6" key="1">
    <citation type="submission" date="2009-06" db="EMBL/GenBank/DDBJ databases">
        <title>Molecular Evidence for Microbiologically Influenced Corrosion from genome of Methanogen.</title>
        <authorList>
            <person name="Ito N."/>
            <person name="Tsurumaru H."/>
            <person name="Shimizu A."/>
            <person name="Harada T."/>
            <person name="Hosoyama A."/>
            <person name="Horikawa H."/>
            <person name="Wakai S."/>
            <person name="Sasaki K."/>
            <person name="Nishijima K."/>
            <person name="Ataku H."/>
            <person name="Yamazaki J."/>
            <person name="Mise M."/>
            <person name="Yamazaki S."/>
            <person name="Tanikawa S."/>
            <person name="Harayama S."/>
            <person name="Fujita N."/>
        </authorList>
    </citation>
    <scope>NUCLEOTIDE SEQUENCE [LARGE SCALE GENOMIC DNA]</scope>
    <source>
        <strain evidence="6">KA1 ( NBRC 102054)</strain>
    </source>
</reference>
<feature type="binding site" evidence="3">
    <location>
        <position position="10"/>
    </location>
    <ligand>
        <name>substrate</name>
    </ligand>
</feature>
<dbReference type="PANTHER" id="PTHR23046:SF2">
    <property type="entry name" value="PHOSPHORIBOSYLAMINOIMIDAZOLE CARBOXYLASE"/>
    <property type="match status" value="1"/>
</dbReference>
<dbReference type="EMBL" id="AP011526">
    <property type="protein sequence ID" value="BAP61224.1"/>
    <property type="molecule type" value="Genomic_DNA"/>
</dbReference>
<organism evidence="5 6">
    <name type="scientific">Methanococcus maripaludis KA1</name>
    <dbReference type="NCBI Taxonomy" id="637914"/>
    <lineage>
        <taxon>Archaea</taxon>
        <taxon>Methanobacteriati</taxon>
        <taxon>Methanobacteriota</taxon>
        <taxon>Methanomada group</taxon>
        <taxon>Methanococci</taxon>
        <taxon>Methanococcales</taxon>
        <taxon>Methanococcaceae</taxon>
        <taxon>Methanococcus</taxon>
    </lineage>
</organism>
<dbReference type="RefSeq" id="WP_018153331.1">
    <property type="nucleotide sequence ID" value="NZ_AP011526.1"/>
</dbReference>
<dbReference type="GO" id="GO:0016829">
    <property type="term" value="F:lyase activity"/>
    <property type="evidence" value="ECO:0007669"/>
    <property type="project" value="UniProtKB-KW"/>
</dbReference>
<dbReference type="InterPro" id="IPR033747">
    <property type="entry name" value="PurE_ClassI"/>
</dbReference>
<keyword evidence="1 3" id="KW-0658">Purine biosynthesis</keyword>
<dbReference type="InterPro" id="IPR000031">
    <property type="entry name" value="PurE_dom"/>
</dbReference>
<sequence>MSDVVIIMGSSSDIKIAKKAVNIFEDFGISYDITVASAHRTSERVRDITVESTKNGTKVFVAIAGLAAHLPGIVKANTTRPVIGVPVESKLNGLDALLACVQTPKGVPVATVGIDRGENAAILAAQIIGIHDKNIRKKVLEYKSNMVKKIEGDQEYIRKEIGGKYLIARSYGKFLADVEEKFKIYENKNDEGEDSVLIVAGSYSDIKIVESIVEILKSFDIQYKIEIASPNRYPQKLHKAVVNGTVSGTKVFICVSGLSGFVSGAVAAHTDRPVISVPHDVKLGGLDSLITMAQMPPGVPTATVGIDNGKNAAILAVEMLAVNNEELKEKLTSFRKNLSEMVDFINTAQIS</sequence>
<feature type="binding site" evidence="3">
    <location>
        <position position="13"/>
    </location>
    <ligand>
        <name>substrate</name>
    </ligand>
</feature>
<dbReference type="GeneID" id="95970226"/>
<gene>
    <name evidence="3 5" type="primary">purE</name>
    <name evidence="5" type="ORF">MMKA1_11070</name>
</gene>
<feature type="binding site" evidence="3">
    <location>
        <position position="202"/>
    </location>
    <ligand>
        <name>substrate</name>
    </ligand>
</feature>
<dbReference type="NCBIfam" id="TIGR01162">
    <property type="entry name" value="purE"/>
    <property type="match status" value="2"/>
</dbReference>
<feature type="domain" description="PurE" evidence="4">
    <location>
        <begin position="194"/>
        <end position="342"/>
    </location>
</feature>
<dbReference type="Pfam" id="PF00731">
    <property type="entry name" value="AIRC"/>
    <property type="match status" value="2"/>
</dbReference>
<dbReference type="KEGG" id="mmak:MMKA1_11070"/>
<dbReference type="GeneID" id="96234718"/>
<evidence type="ECO:0000313" key="6">
    <source>
        <dbReference type="Proteomes" id="UP000264208"/>
    </source>
</evidence>
<feature type="binding site" evidence="3">
    <location>
        <position position="40"/>
    </location>
    <ligand>
        <name>substrate</name>
    </ligand>
</feature>